<gene>
    <name evidence="2" type="ORF">BI198_10745</name>
</gene>
<evidence type="ECO:0008006" key="4">
    <source>
        <dbReference type="Google" id="ProtNLM"/>
    </source>
</evidence>
<dbReference type="AlphaFoldDB" id="A0A1E7Q7A4"/>
<keyword evidence="1" id="KW-0472">Membrane</keyword>
<sequence>MEKAMKHYLKLVLVFISTGLFLLIAFSYWLDPYGIYLHSSDTFPRKIAAADKGRTVKPYQVMHAAPYTLLIGNSRIELGMPFEHPFYQDKPVYNMGLPGAGITMQYDYAKHAIANNDSIKQIVIALDFLDFTSRANHINTQVDNSSWRWRLTSDDNAKSLTEKRHYYAERMSLLFSLTAIVDSISTVTLQSNNVNALNRFGFNDGKLYQFHVAAEGFGALYQQKAEELDNSLSNKQLVFAKNSYHLNKLDNFLDLLKQNNITVFLLINPYQKPYLDKIKQHKLDSHFIVWKQELASLAAQHQLMLFDYAIRSHLVNEVVSTQSRDAEDSPYFWEPAHYRPAFGNLILDSLLTGNCHDLCHIYND</sequence>
<feature type="transmembrane region" description="Helical" evidence="1">
    <location>
        <begin position="12"/>
        <end position="30"/>
    </location>
</feature>
<comment type="caution">
    <text evidence="2">The sequence shown here is derived from an EMBL/GenBank/DDBJ whole genome shotgun (WGS) entry which is preliminary data.</text>
</comment>
<evidence type="ECO:0000313" key="2">
    <source>
        <dbReference type="EMBL" id="OEY69990.1"/>
    </source>
</evidence>
<dbReference type="STRING" id="1628148.BI198_10745"/>
<proteinExistence type="predicted"/>
<keyword evidence="3" id="KW-1185">Reference proteome</keyword>
<keyword evidence="1" id="KW-1133">Transmembrane helix</keyword>
<evidence type="ECO:0000256" key="1">
    <source>
        <dbReference type="SAM" id="Phobius"/>
    </source>
</evidence>
<protein>
    <recommendedName>
        <fullName evidence="4">D-alanyl-lipoteichoic acid biosynthesis protein DltD</fullName>
    </recommendedName>
</protein>
<evidence type="ECO:0000313" key="3">
    <source>
        <dbReference type="Proteomes" id="UP000242258"/>
    </source>
</evidence>
<dbReference type="Proteomes" id="UP000242258">
    <property type="component" value="Unassembled WGS sequence"/>
</dbReference>
<keyword evidence="1" id="KW-0812">Transmembrane</keyword>
<reference evidence="3" key="1">
    <citation type="submission" date="2016-09" db="EMBL/GenBank/DDBJ databases">
        <authorList>
            <person name="Wan X."/>
            <person name="Hou S."/>
        </authorList>
    </citation>
    <scope>NUCLEOTIDE SEQUENCE [LARGE SCALE GENOMIC DNA]</scope>
    <source>
        <strain evidence="3">KH87</strain>
    </source>
</reference>
<dbReference type="EMBL" id="MKEK01000001">
    <property type="protein sequence ID" value="OEY69990.1"/>
    <property type="molecule type" value="Genomic_DNA"/>
</dbReference>
<accession>A0A1E7Q7A4</accession>
<name>A0A1E7Q7A4_9GAMM</name>
<organism evidence="2 3">
    <name type="scientific">Rheinheimera salexigens</name>
    <dbReference type="NCBI Taxonomy" id="1628148"/>
    <lineage>
        <taxon>Bacteria</taxon>
        <taxon>Pseudomonadati</taxon>
        <taxon>Pseudomonadota</taxon>
        <taxon>Gammaproteobacteria</taxon>
        <taxon>Chromatiales</taxon>
        <taxon>Chromatiaceae</taxon>
        <taxon>Rheinheimera</taxon>
    </lineage>
</organism>